<evidence type="ECO:0000313" key="3">
    <source>
        <dbReference type="Proteomes" id="UP000820669"/>
    </source>
</evidence>
<proteinExistence type="predicted"/>
<name>A0ABX1SE22_9PSEU</name>
<gene>
    <name evidence="2" type="ORF">HF526_21055</name>
</gene>
<keyword evidence="3" id="KW-1185">Reference proteome</keyword>
<sequence length="363" mass="38768">MVVGLLAVPPDHPAALAELLTRDLAGLLAERVDDRVRWDIRTGWGDQVPAPGAGLEGLLTLADECRVREGWDLVICLTDLPLYIGRTPLVAHASAARRSGLVCLPALGVGQRRSARRTIAALVEWLSALGPESERPAGTPPPRLVEAVRMIRRAIAGHTDGEIGFIAGRWVGRPRLLIGMVRANRPSRAILGLSKLLVAALGTAALALTTETIWQMGDASSGGRLALLMMTALVALVGYLIIGHELWEWPSETLPRSHARLFNLCTTITLAIAVCVSYVGLFIATFAAAELLIAPSMLQGSLHHPVGHADYAALAWIVSTLATAGGAVGSGLENEQAVRAAAYGFHPDPRELHARSRRARRRC</sequence>
<reference evidence="2 3" key="1">
    <citation type="submission" date="2020-04" db="EMBL/GenBank/DDBJ databases">
        <authorList>
            <person name="Klaysubun C."/>
            <person name="Duangmal K."/>
            <person name="Lipun K."/>
        </authorList>
    </citation>
    <scope>NUCLEOTIDE SEQUENCE [LARGE SCALE GENOMIC DNA]</scope>
    <source>
        <strain evidence="2 3">K10HN5</strain>
    </source>
</reference>
<feature type="transmembrane region" description="Helical" evidence="1">
    <location>
        <begin position="313"/>
        <end position="332"/>
    </location>
</feature>
<accession>A0ABX1SE22</accession>
<keyword evidence="1" id="KW-1133">Transmembrane helix</keyword>
<comment type="caution">
    <text evidence="2">The sequence shown here is derived from an EMBL/GenBank/DDBJ whole genome shotgun (WGS) entry which is preliminary data.</text>
</comment>
<feature type="transmembrane region" description="Helical" evidence="1">
    <location>
        <begin position="189"/>
        <end position="210"/>
    </location>
</feature>
<protein>
    <submittedName>
        <fullName evidence="2">Uncharacterized protein</fullName>
    </submittedName>
</protein>
<dbReference type="EMBL" id="JAAXLA010000042">
    <property type="protein sequence ID" value="NMH99785.1"/>
    <property type="molecule type" value="Genomic_DNA"/>
</dbReference>
<evidence type="ECO:0000313" key="2">
    <source>
        <dbReference type="EMBL" id="NMH99785.1"/>
    </source>
</evidence>
<feature type="transmembrane region" description="Helical" evidence="1">
    <location>
        <begin position="222"/>
        <end position="242"/>
    </location>
</feature>
<dbReference type="Proteomes" id="UP000820669">
    <property type="component" value="Unassembled WGS sequence"/>
</dbReference>
<keyword evidence="1" id="KW-0812">Transmembrane</keyword>
<feature type="transmembrane region" description="Helical" evidence="1">
    <location>
        <begin position="262"/>
        <end position="293"/>
    </location>
</feature>
<organism evidence="2 3">
    <name type="scientific">Pseudonocardia acidicola</name>
    <dbReference type="NCBI Taxonomy" id="2724939"/>
    <lineage>
        <taxon>Bacteria</taxon>
        <taxon>Bacillati</taxon>
        <taxon>Actinomycetota</taxon>
        <taxon>Actinomycetes</taxon>
        <taxon>Pseudonocardiales</taxon>
        <taxon>Pseudonocardiaceae</taxon>
        <taxon>Pseudonocardia</taxon>
    </lineage>
</organism>
<evidence type="ECO:0000256" key="1">
    <source>
        <dbReference type="SAM" id="Phobius"/>
    </source>
</evidence>
<keyword evidence="1" id="KW-0472">Membrane</keyword>